<evidence type="ECO:0000256" key="1">
    <source>
        <dbReference type="SAM" id="MobiDB-lite"/>
    </source>
</evidence>
<dbReference type="Proteomes" id="UP000014062">
    <property type="component" value="Chromosome"/>
</dbReference>
<gene>
    <name evidence="2" type="ORF">SLI_0609</name>
</gene>
<dbReference type="EMBL" id="CM001889">
    <property type="protein sequence ID" value="EOY45328.1"/>
    <property type="molecule type" value="Genomic_DNA"/>
</dbReference>
<feature type="region of interest" description="Disordered" evidence="1">
    <location>
        <begin position="35"/>
        <end position="63"/>
    </location>
</feature>
<accession>A0A7U9H8G4</accession>
<name>A0A7U9H8G4_STRLI</name>
<dbReference type="AlphaFoldDB" id="A0A7U9H8G4"/>
<protein>
    <submittedName>
        <fullName evidence="2">Uncharacterized protein</fullName>
    </submittedName>
</protein>
<evidence type="ECO:0000313" key="3">
    <source>
        <dbReference type="Proteomes" id="UP000014062"/>
    </source>
</evidence>
<evidence type="ECO:0000313" key="2">
    <source>
        <dbReference type="EMBL" id="EOY45328.1"/>
    </source>
</evidence>
<sequence>MVCGGPPSTRCRYVVAGRPGSGVSRRFAVGTVSVLPSHGESGAGPDPDWSLTRSSEEEAATLL</sequence>
<proteinExistence type="predicted"/>
<organism evidence="2 3">
    <name type="scientific">Streptomyces lividans 1326</name>
    <dbReference type="NCBI Taxonomy" id="1200984"/>
    <lineage>
        <taxon>Bacteria</taxon>
        <taxon>Bacillati</taxon>
        <taxon>Actinomycetota</taxon>
        <taxon>Actinomycetes</taxon>
        <taxon>Kitasatosporales</taxon>
        <taxon>Streptomycetaceae</taxon>
        <taxon>Streptomyces</taxon>
    </lineage>
</organism>
<reference evidence="3" key="1">
    <citation type="journal article" date="2013" name="Genome Biol. Evol.">
        <title>The genome sequence of Streptomyces lividans 66 reveals a novel tRNA-dependent peptide biosynthetic system within a metal-related genomic island.</title>
        <authorList>
            <person name="Cruz-Morales P."/>
            <person name="Vijgenboom E."/>
            <person name="Iruegas-Bocardo F."/>
            <person name="Girard G."/>
            <person name="Yanez-Guerra L.A."/>
            <person name="Ramos-Aboites H.E."/>
            <person name="Pernodet J.L."/>
            <person name="Anne J."/>
            <person name="van Wezel G.P."/>
            <person name="Barona-Gomez F."/>
        </authorList>
    </citation>
    <scope>NUCLEOTIDE SEQUENCE [LARGE SCALE GENOMIC DNA]</scope>
    <source>
        <strain evidence="3">1326</strain>
    </source>
</reference>